<dbReference type="PRINTS" id="PR00153">
    <property type="entry name" value="CSAPPISMRASE"/>
</dbReference>
<evidence type="ECO:0000256" key="2">
    <source>
        <dbReference type="RuleBase" id="RU363019"/>
    </source>
</evidence>
<dbReference type="InterPro" id="IPR044666">
    <property type="entry name" value="Cyclophilin_A-like"/>
</dbReference>
<dbReference type="InterPro" id="IPR029000">
    <property type="entry name" value="Cyclophilin-like_dom_sf"/>
</dbReference>
<reference evidence="3 4" key="2">
    <citation type="submission" date="2014-05" db="EMBL/GenBank/DDBJ databases">
        <title>Genome sequence of Streptococcus gallolyticus.</title>
        <authorList>
            <person name="Del Campo R."/>
        </authorList>
    </citation>
    <scope>NUCLEOTIDE SEQUENCE [LARGE SCALE GENOMIC DNA]</scope>
    <source>
        <strain evidence="3 4">LMG17956</strain>
    </source>
</reference>
<evidence type="ECO:0000256" key="1">
    <source>
        <dbReference type="ARBA" id="ARBA00002388"/>
    </source>
</evidence>
<dbReference type="PANTHER" id="PTHR45625">
    <property type="entry name" value="PEPTIDYL-PROLYL CIS-TRANS ISOMERASE-RELATED"/>
    <property type="match status" value="1"/>
</dbReference>
<dbReference type="PANTHER" id="PTHR45625:SF16">
    <property type="entry name" value="PEPTIDYL-PROLYL CIS-TRANS ISOMERASE"/>
    <property type="match status" value="1"/>
</dbReference>
<dbReference type="EMBL" id="CCBC010000215">
    <property type="protein sequence ID" value="CDO19042.1"/>
    <property type="molecule type" value="Genomic_DNA"/>
</dbReference>
<dbReference type="EC" id="5.2.1.8" evidence="2"/>
<dbReference type="SUPFAM" id="SSF50891">
    <property type="entry name" value="Cyclophilin-like"/>
    <property type="match status" value="1"/>
</dbReference>
<dbReference type="GO" id="GO:0003755">
    <property type="term" value="F:peptidyl-prolyl cis-trans isomerase activity"/>
    <property type="evidence" value="ECO:0007669"/>
    <property type="project" value="UniProtKB-UniRule"/>
</dbReference>
<dbReference type="Proteomes" id="UP000027584">
    <property type="component" value="Unassembled WGS sequence"/>
</dbReference>
<comment type="catalytic activity">
    <reaction evidence="2">
        <text>[protein]-peptidylproline (omega=180) = [protein]-peptidylproline (omega=0)</text>
        <dbReference type="Rhea" id="RHEA:16237"/>
        <dbReference type="Rhea" id="RHEA-COMP:10747"/>
        <dbReference type="Rhea" id="RHEA-COMP:10748"/>
        <dbReference type="ChEBI" id="CHEBI:83833"/>
        <dbReference type="ChEBI" id="CHEBI:83834"/>
        <dbReference type="EC" id="5.2.1.8"/>
    </reaction>
</comment>
<comment type="caution">
    <text evidence="3">The sequence shown here is derived from an EMBL/GenBank/DDBJ whole genome shotgun (WGS) entry which is preliminary data.</text>
</comment>
<evidence type="ECO:0000313" key="3">
    <source>
        <dbReference type="EMBL" id="CDO19042.1"/>
    </source>
</evidence>
<dbReference type="AlphaFoldDB" id="A0A060RIV1"/>
<sequence>MKKFWSFGLMVLCLASLSGCESITRAIRGDDYVDAKIAASSSEAAASASASASASSSKAYQKELKKALSADQSAFPQLSTDVADDEAEVIMHTSMGDITLKLFPKYAPLAVENFLTHAKDGYYDGLLFHRVISDFMIQSGDPNGDGTGGQSIWNGKDKSIDSGNGFVNEISPYLYNIRGALAMANAGADTNGSQFFINQNSDDQSSQLSSDNYPQSIIDAYANGGNPSLDKNYTVFGQVIDGMDVVDKIAAVDTDDNDKPTTDVTITSIEVVKDCDFD</sequence>
<evidence type="ECO:0000313" key="4">
    <source>
        <dbReference type="Proteomes" id="UP000027584"/>
    </source>
</evidence>
<gene>
    <name evidence="3" type="ORF">BN963_SGAL_02250</name>
</gene>
<dbReference type="PROSITE" id="PS50072">
    <property type="entry name" value="CSA_PPIASE_2"/>
    <property type="match status" value="1"/>
</dbReference>
<protein>
    <recommendedName>
        <fullName evidence="2">Peptidyl-prolyl cis-trans isomerase</fullName>
        <shortName evidence="2">PPIase</shortName>
        <ecNumber evidence="2">5.2.1.8</ecNumber>
    </recommendedName>
</protein>
<dbReference type="Pfam" id="PF00160">
    <property type="entry name" value="Pro_isomerase"/>
    <property type="match status" value="1"/>
</dbReference>
<dbReference type="PROSITE" id="PS51257">
    <property type="entry name" value="PROKAR_LIPOPROTEIN"/>
    <property type="match status" value="1"/>
</dbReference>
<accession>A0A060RIV1</accession>
<comment type="function">
    <text evidence="1 2">PPIases accelerate the folding of proteins. It catalyzes the cis-trans isomerization of proline imidic peptide bonds in oligopeptides.</text>
</comment>
<dbReference type="Gene3D" id="2.40.100.10">
    <property type="entry name" value="Cyclophilin-like"/>
    <property type="match status" value="1"/>
</dbReference>
<comment type="similarity">
    <text evidence="2">Belongs to the cyclophilin-type PPIase family.</text>
</comment>
<name>A0A060RIV1_9STRE</name>
<dbReference type="RefSeq" id="WP_009854722.1">
    <property type="nucleotide sequence ID" value="NZ_CP054015.1"/>
</dbReference>
<reference evidence="3 4" key="1">
    <citation type="submission" date="2014-02" db="EMBL/GenBank/DDBJ databases">
        <authorList>
            <person name="Manrique M."/>
        </authorList>
    </citation>
    <scope>NUCLEOTIDE SEQUENCE [LARGE SCALE GENOMIC DNA]</scope>
    <source>
        <strain evidence="3 4">LMG17956</strain>
    </source>
</reference>
<dbReference type="InterPro" id="IPR002130">
    <property type="entry name" value="Cyclophilin-type_PPIase_dom"/>
</dbReference>
<keyword evidence="2" id="KW-0697">Rotamase</keyword>
<proteinExistence type="inferred from homology"/>
<dbReference type="GeneID" id="57920457"/>
<organism evidence="3 4">
    <name type="scientific">Streptococcus gallolyticus</name>
    <dbReference type="NCBI Taxonomy" id="315405"/>
    <lineage>
        <taxon>Bacteria</taxon>
        <taxon>Bacillati</taxon>
        <taxon>Bacillota</taxon>
        <taxon>Bacilli</taxon>
        <taxon>Lactobacillales</taxon>
        <taxon>Streptococcaceae</taxon>
        <taxon>Streptococcus</taxon>
    </lineage>
</organism>
<keyword evidence="2 3" id="KW-0413">Isomerase</keyword>